<dbReference type="EMBL" id="JAKOGI010000079">
    <property type="protein sequence ID" value="KAJ8445208.1"/>
    <property type="molecule type" value="Genomic_DNA"/>
</dbReference>
<proteinExistence type="inferred from homology"/>
<gene>
    <name evidence="4" type="ORF">Cgig2_024414</name>
</gene>
<reference evidence="4" key="1">
    <citation type="submission" date="2022-04" db="EMBL/GenBank/DDBJ databases">
        <title>Carnegiea gigantea Genome sequencing and assembly v2.</title>
        <authorList>
            <person name="Copetti D."/>
            <person name="Sanderson M.J."/>
            <person name="Burquez A."/>
            <person name="Wojciechowski M.F."/>
        </authorList>
    </citation>
    <scope>NUCLEOTIDE SEQUENCE</scope>
    <source>
        <strain evidence="4">SGP5-SGP5p</strain>
        <tissue evidence="4">Aerial part</tissue>
    </source>
</reference>
<dbReference type="SUPFAM" id="SSF48239">
    <property type="entry name" value="Terpenoid cyclases/Protein prenyltransferases"/>
    <property type="match status" value="1"/>
</dbReference>
<dbReference type="GO" id="GO:0016866">
    <property type="term" value="F:intramolecular transferase activity"/>
    <property type="evidence" value="ECO:0007669"/>
    <property type="project" value="InterPro"/>
</dbReference>
<keyword evidence="5" id="KW-1185">Reference proteome</keyword>
<feature type="domain" description="Squalene cyclase C-terminal" evidence="3">
    <location>
        <begin position="212"/>
        <end position="266"/>
    </location>
</feature>
<feature type="domain" description="Squalene cyclase C-terminal" evidence="3">
    <location>
        <begin position="271"/>
        <end position="357"/>
    </location>
</feature>
<name>A0A9Q1KKT8_9CARY</name>
<dbReference type="Pfam" id="PF13243">
    <property type="entry name" value="SQHop_cyclase_C"/>
    <property type="match status" value="2"/>
</dbReference>
<dbReference type="InterPro" id="IPR008930">
    <property type="entry name" value="Terpenoid_cyclase/PrenylTrfase"/>
</dbReference>
<evidence type="ECO:0000313" key="4">
    <source>
        <dbReference type="EMBL" id="KAJ8445208.1"/>
    </source>
</evidence>
<evidence type="ECO:0000313" key="5">
    <source>
        <dbReference type="Proteomes" id="UP001153076"/>
    </source>
</evidence>
<comment type="caution">
    <text evidence="4">The sequence shown here is derived from an EMBL/GenBank/DDBJ whole genome shotgun (WGS) entry which is preliminary data.</text>
</comment>
<protein>
    <recommendedName>
        <fullName evidence="3">Squalene cyclase C-terminal domain-containing protein</fullName>
    </recommendedName>
</protein>
<evidence type="ECO:0000259" key="3">
    <source>
        <dbReference type="Pfam" id="PF13243"/>
    </source>
</evidence>
<evidence type="ECO:0000256" key="1">
    <source>
        <dbReference type="ARBA" id="ARBA00009755"/>
    </source>
</evidence>
<dbReference type="PANTHER" id="PTHR11764">
    <property type="entry name" value="TERPENE CYCLASE/MUTASE FAMILY MEMBER"/>
    <property type="match status" value="1"/>
</dbReference>
<keyword evidence="2" id="KW-0677">Repeat</keyword>
<dbReference type="AlphaFoldDB" id="A0A9Q1KKT8"/>
<dbReference type="InterPro" id="IPR018333">
    <property type="entry name" value="Squalene_cyclase"/>
</dbReference>
<dbReference type="Proteomes" id="UP001153076">
    <property type="component" value="Unassembled WGS sequence"/>
</dbReference>
<dbReference type="GO" id="GO:0005811">
    <property type="term" value="C:lipid droplet"/>
    <property type="evidence" value="ECO:0007669"/>
    <property type="project" value="InterPro"/>
</dbReference>
<dbReference type="InterPro" id="IPR002365">
    <property type="entry name" value="Terpene_synthase_CS"/>
</dbReference>
<dbReference type="PROSITE" id="PS01074">
    <property type="entry name" value="TERPENE_SYNTHASES"/>
    <property type="match status" value="1"/>
</dbReference>
<accession>A0A9Q1KKT8</accession>
<comment type="similarity">
    <text evidence="1">Belongs to the terpene cyclase/mutase family.</text>
</comment>
<dbReference type="PANTHER" id="PTHR11764:SF19">
    <property type="entry name" value="TERPENE CYCLASE_MUTASE FAMILY MEMBER"/>
    <property type="match status" value="1"/>
</dbReference>
<evidence type="ECO:0000256" key="2">
    <source>
        <dbReference type="ARBA" id="ARBA00022737"/>
    </source>
</evidence>
<dbReference type="InterPro" id="IPR032696">
    <property type="entry name" value="SQ_cyclase_C"/>
</dbReference>
<organism evidence="4 5">
    <name type="scientific">Carnegiea gigantea</name>
    <dbReference type="NCBI Taxonomy" id="171969"/>
    <lineage>
        <taxon>Eukaryota</taxon>
        <taxon>Viridiplantae</taxon>
        <taxon>Streptophyta</taxon>
        <taxon>Embryophyta</taxon>
        <taxon>Tracheophyta</taxon>
        <taxon>Spermatophyta</taxon>
        <taxon>Magnoliopsida</taxon>
        <taxon>eudicotyledons</taxon>
        <taxon>Gunneridae</taxon>
        <taxon>Pentapetalae</taxon>
        <taxon>Caryophyllales</taxon>
        <taxon>Cactineae</taxon>
        <taxon>Cactaceae</taxon>
        <taxon>Cactoideae</taxon>
        <taxon>Echinocereeae</taxon>
        <taxon>Carnegiea</taxon>
    </lineage>
</organism>
<sequence length="369" mass="42862">MTCISWQEDLYYPYPMVQDMLWGFLHHFAEPLLNRWPLSKLRDKAMKIAMQHVHYEDQNSRYLCIGCVEKVEDPNSDAFKRHLARIPYCLWIAEDGMKMQLRENPSGNFKEMYRHISKGAWTFSIQDHGWQVSDCTAEGHKIAVLLSQRSPDLVGEAMDVERLNDAVNIILSLQKFNPTELFEDVLIEREYVECTSSAIHALVLFKKFYPTHRRKEIETLIYKAVQYIENSQNPDGSWYGCWGICFTYGTWFAVDALAACGRNYQNSVHTNMEGNKSNLVNTSWALLALIKAGQADVDPIPIERGVRLLVNSQMEDRDFPQQANLHKKEITGIFMKTRTLNWSAFQNIFPIWNLGEYCHLQARRCATNF</sequence>
<dbReference type="GO" id="GO:0016104">
    <property type="term" value="P:triterpenoid biosynthetic process"/>
    <property type="evidence" value="ECO:0007669"/>
    <property type="project" value="InterPro"/>
</dbReference>
<dbReference type="OrthoDB" id="21502at2759"/>
<dbReference type="Gene3D" id="1.50.10.20">
    <property type="match status" value="2"/>
</dbReference>